<dbReference type="InterPro" id="IPR002885">
    <property type="entry name" value="PPR_rpt"/>
</dbReference>
<name>J3M309_ORYBR</name>
<dbReference type="GO" id="GO:0004526">
    <property type="term" value="F:ribonuclease P activity"/>
    <property type="evidence" value="ECO:0007669"/>
    <property type="project" value="UniProtKB-EC"/>
</dbReference>
<evidence type="ECO:0000313" key="20">
    <source>
        <dbReference type="EnsemblPlants" id="OB04G37840.1"/>
    </source>
</evidence>
<dbReference type="PANTHER" id="PTHR13547">
    <property type="match status" value="1"/>
</dbReference>
<evidence type="ECO:0000256" key="10">
    <source>
        <dbReference type="ARBA" id="ARBA00022801"/>
    </source>
</evidence>
<reference evidence="20" key="1">
    <citation type="journal article" date="2013" name="Nat. Commun.">
        <title>Whole-genome sequencing of Oryza brachyantha reveals mechanisms underlying Oryza genome evolution.</title>
        <authorList>
            <person name="Chen J."/>
            <person name="Huang Q."/>
            <person name="Gao D."/>
            <person name="Wang J."/>
            <person name="Lang Y."/>
            <person name="Liu T."/>
            <person name="Li B."/>
            <person name="Bai Z."/>
            <person name="Luis Goicoechea J."/>
            <person name="Liang C."/>
            <person name="Chen C."/>
            <person name="Zhang W."/>
            <person name="Sun S."/>
            <person name="Liao Y."/>
            <person name="Zhang X."/>
            <person name="Yang L."/>
            <person name="Song C."/>
            <person name="Wang M."/>
            <person name="Shi J."/>
            <person name="Liu G."/>
            <person name="Liu J."/>
            <person name="Zhou H."/>
            <person name="Zhou W."/>
            <person name="Yu Q."/>
            <person name="An N."/>
            <person name="Chen Y."/>
            <person name="Cai Q."/>
            <person name="Wang B."/>
            <person name="Liu B."/>
            <person name="Min J."/>
            <person name="Huang Y."/>
            <person name="Wu H."/>
            <person name="Li Z."/>
            <person name="Zhang Y."/>
            <person name="Yin Y."/>
            <person name="Song W."/>
            <person name="Jiang J."/>
            <person name="Jackson S.A."/>
            <person name="Wing R.A."/>
            <person name="Wang J."/>
            <person name="Chen M."/>
        </authorList>
    </citation>
    <scope>NUCLEOTIDE SEQUENCE [LARGE SCALE GENOMIC DNA]</scope>
    <source>
        <strain evidence="20">cv. IRGC 101232</strain>
    </source>
</reference>
<dbReference type="eggNOG" id="KOG1347">
    <property type="taxonomic scope" value="Eukaryota"/>
</dbReference>
<dbReference type="InterPro" id="IPR033443">
    <property type="entry name" value="PROP1-like_PPR_dom"/>
</dbReference>
<keyword evidence="15" id="KW-0464">Manganese</keyword>
<dbReference type="PANTHER" id="PTHR13547:SF1">
    <property type="entry name" value="MITOCHONDRIAL RIBONUCLEASE P CATALYTIC SUBUNIT"/>
    <property type="match status" value="1"/>
</dbReference>
<keyword evidence="11" id="KW-0862">Zinc</keyword>
<proteinExistence type="inferred from homology"/>
<organism evidence="20">
    <name type="scientific">Oryza brachyantha</name>
    <name type="common">malo sina</name>
    <dbReference type="NCBI Taxonomy" id="4533"/>
    <lineage>
        <taxon>Eukaryota</taxon>
        <taxon>Viridiplantae</taxon>
        <taxon>Streptophyta</taxon>
        <taxon>Embryophyta</taxon>
        <taxon>Tracheophyta</taxon>
        <taxon>Spermatophyta</taxon>
        <taxon>Magnoliopsida</taxon>
        <taxon>Liliopsida</taxon>
        <taxon>Poales</taxon>
        <taxon>Poaceae</taxon>
        <taxon>BOP clade</taxon>
        <taxon>Oryzoideae</taxon>
        <taxon>Oryzeae</taxon>
        <taxon>Oryzinae</taxon>
        <taxon>Oryza</taxon>
    </lineage>
</organism>
<reference evidence="20" key="2">
    <citation type="submission" date="2013-04" db="UniProtKB">
        <authorList>
            <consortium name="EnsemblPlants"/>
        </authorList>
    </citation>
    <scope>IDENTIFICATION</scope>
</reference>
<evidence type="ECO:0000256" key="15">
    <source>
        <dbReference type="ARBA" id="ARBA00023211"/>
    </source>
</evidence>
<evidence type="ECO:0000313" key="21">
    <source>
        <dbReference type="Proteomes" id="UP000006038"/>
    </source>
</evidence>
<evidence type="ECO:0000256" key="8">
    <source>
        <dbReference type="ARBA" id="ARBA00022723"/>
    </source>
</evidence>
<dbReference type="Proteomes" id="UP000006038">
    <property type="component" value="Chromosome 4"/>
</dbReference>
<dbReference type="HOGENOM" id="CLU_014066_2_0_1"/>
<dbReference type="Gene3D" id="1.25.40.10">
    <property type="entry name" value="Tetratricopeptide repeat domain"/>
    <property type="match status" value="1"/>
</dbReference>
<evidence type="ECO:0000256" key="6">
    <source>
        <dbReference type="ARBA" id="ARBA00022694"/>
    </source>
</evidence>
<evidence type="ECO:0000256" key="2">
    <source>
        <dbReference type="ARBA" id="ARBA00001946"/>
    </source>
</evidence>
<keyword evidence="8" id="KW-0479">Metal-binding</keyword>
<accession>J3M309</accession>
<evidence type="ECO:0000256" key="4">
    <source>
        <dbReference type="ARBA" id="ARBA00007626"/>
    </source>
</evidence>
<evidence type="ECO:0000256" key="17">
    <source>
        <dbReference type="SAM" id="MobiDB-lite"/>
    </source>
</evidence>
<feature type="domain" description="PRORP" evidence="18">
    <location>
        <begin position="300"/>
        <end position="524"/>
    </location>
</feature>
<evidence type="ECO:0000256" key="13">
    <source>
        <dbReference type="ARBA" id="ARBA00022946"/>
    </source>
</evidence>
<evidence type="ECO:0000256" key="3">
    <source>
        <dbReference type="ARBA" id="ARBA00004173"/>
    </source>
</evidence>
<dbReference type="FunFam" id="3.40.50.11980:FF:000002">
    <property type="entry name" value="Proteinaceous RNase P 2"/>
    <property type="match status" value="1"/>
</dbReference>
<dbReference type="PROSITE" id="PS51375">
    <property type="entry name" value="PPR"/>
    <property type="match status" value="1"/>
</dbReference>
<dbReference type="InterPro" id="IPR011990">
    <property type="entry name" value="TPR-like_helical_dom_sf"/>
</dbReference>
<evidence type="ECO:0000256" key="5">
    <source>
        <dbReference type="ARBA" id="ARBA00012179"/>
    </source>
</evidence>
<dbReference type="GO" id="GO:0001682">
    <property type="term" value="P:tRNA 5'-leader removal"/>
    <property type="evidence" value="ECO:0007669"/>
    <property type="project" value="UniProtKB-ARBA"/>
</dbReference>
<dbReference type="Gramene" id="OB04G37840.1">
    <property type="protein sequence ID" value="OB04G37840.1"/>
    <property type="gene ID" value="OB04G37840"/>
</dbReference>
<dbReference type="EC" id="3.1.26.5" evidence="5"/>
<keyword evidence="14" id="KW-0496">Mitochondrion</keyword>
<keyword evidence="9" id="KW-0677">Repeat</keyword>
<dbReference type="Pfam" id="PF16953">
    <property type="entry name" value="PRORP"/>
    <property type="match status" value="1"/>
</dbReference>
<keyword evidence="6" id="KW-0819">tRNA processing</keyword>
<protein>
    <recommendedName>
        <fullName evidence="5">ribonuclease P</fullName>
        <ecNumber evidence="5">3.1.26.5</ecNumber>
    </recommendedName>
</protein>
<evidence type="ECO:0000256" key="11">
    <source>
        <dbReference type="ARBA" id="ARBA00022833"/>
    </source>
</evidence>
<dbReference type="AlphaFoldDB" id="J3M309"/>
<keyword evidence="12" id="KW-0460">Magnesium</keyword>
<dbReference type="STRING" id="4533.J3M309"/>
<evidence type="ECO:0000259" key="18">
    <source>
        <dbReference type="Pfam" id="PF16953"/>
    </source>
</evidence>
<comment type="similarity">
    <text evidence="4">Belongs to the PPR family. P subfamily.</text>
</comment>
<evidence type="ECO:0000256" key="12">
    <source>
        <dbReference type="ARBA" id="ARBA00022842"/>
    </source>
</evidence>
<sequence length="542" mass="59481">MRLAAAPLPPPAALLLFPPHRSTSSLCRSSVPFARPRRHSSSSTANESNAARRRRARDSPEGILKGQLDRCSRANDLPTALRLYDAAISPASAVPLSVGHYNCLLYLCSNAAASSPDAAQRGFDIFAKMEACGVQPNEATLTIVARLAAARRDPAMAFSIVRRMATAGTAPHLRSYGPALSAYCDAGDADGATEVEAHMDASGVVPEEPELAALLRVNSASGRADQVYRLLHRARVILRQVSDATALLVESWFVSDAASEAGLDDWDATKVKEGVCNGGGGWHGQGWLGKGQWSVARSEMDKDGTCQRCGERLVCIDIDPSETQNFADSVAQIAIKRDVNFMLFQEWLQHNGPFDVVIDAANIGLYHRNGFSFSEVNRVVKGIQRITKSKKLPLIILHKNRVNNGPAKHPQNQKLLESWQRAGALYAAPPGSNDDWYWLYAAVRCRSLLVTNDEMRDHLFQLLGTSFFPRWKEKHQVRLTLSDGVWNFHLPPPYSIVIQESEEGSWHVPTTNGDDIEKPRQWICATRRSSQKSSQALARAAG</sequence>
<comment type="cofactor">
    <cofactor evidence="2">
        <name>Mg(2+)</name>
        <dbReference type="ChEBI" id="CHEBI:18420"/>
    </cofactor>
</comment>
<feature type="repeat" description="PPR" evidence="16">
    <location>
        <begin position="172"/>
        <end position="206"/>
    </location>
</feature>
<keyword evidence="7" id="KW-0540">Nuclease</keyword>
<comment type="catalytic activity">
    <reaction evidence="1">
        <text>Endonucleolytic cleavage of RNA, removing 5'-extranucleotides from tRNA precursor.</text>
        <dbReference type="EC" id="3.1.26.5"/>
    </reaction>
</comment>
<evidence type="ECO:0000256" key="9">
    <source>
        <dbReference type="ARBA" id="ARBA00022737"/>
    </source>
</evidence>
<dbReference type="GO" id="GO:0005739">
    <property type="term" value="C:mitochondrion"/>
    <property type="evidence" value="ECO:0007669"/>
    <property type="project" value="UniProtKB-SubCell"/>
</dbReference>
<evidence type="ECO:0000256" key="7">
    <source>
        <dbReference type="ARBA" id="ARBA00022722"/>
    </source>
</evidence>
<keyword evidence="21" id="KW-1185">Reference proteome</keyword>
<comment type="subcellular location">
    <subcellularLocation>
        <location evidence="3">Mitochondrion</location>
    </subcellularLocation>
</comment>
<evidence type="ECO:0000259" key="19">
    <source>
        <dbReference type="Pfam" id="PF17177"/>
    </source>
</evidence>
<keyword evidence="13" id="KW-0809">Transit peptide</keyword>
<evidence type="ECO:0000256" key="1">
    <source>
        <dbReference type="ARBA" id="ARBA00000928"/>
    </source>
</evidence>
<dbReference type="EnsemblPlants" id="OB04G37840.1">
    <property type="protein sequence ID" value="OB04G37840.1"/>
    <property type="gene ID" value="OB04G37840"/>
</dbReference>
<evidence type="ECO:0000256" key="14">
    <source>
        <dbReference type="ARBA" id="ARBA00023128"/>
    </source>
</evidence>
<dbReference type="Gene3D" id="3.40.50.11980">
    <property type="match status" value="1"/>
</dbReference>
<dbReference type="OMA" id="CIDINPV"/>
<dbReference type="InterPro" id="IPR031595">
    <property type="entry name" value="PRORP_C"/>
</dbReference>
<dbReference type="FunFam" id="1.25.40.10:FF:000339">
    <property type="entry name" value="Proteinaceous RNase P 1, chloroplastic/mitochondrial"/>
    <property type="match status" value="1"/>
</dbReference>
<evidence type="ECO:0000256" key="16">
    <source>
        <dbReference type="PROSITE-ProRule" id="PRU00708"/>
    </source>
</evidence>
<dbReference type="Pfam" id="PF17177">
    <property type="entry name" value="PPR_long"/>
    <property type="match status" value="1"/>
</dbReference>
<dbReference type="GO" id="GO:0046872">
    <property type="term" value="F:metal ion binding"/>
    <property type="evidence" value="ECO:0007669"/>
    <property type="project" value="UniProtKB-KW"/>
</dbReference>
<feature type="domain" description="PROP1-like PPR" evidence="19">
    <location>
        <begin position="52"/>
        <end position="260"/>
    </location>
</feature>
<keyword evidence="10" id="KW-0378">Hydrolase</keyword>
<feature type="region of interest" description="Disordered" evidence="17">
    <location>
        <begin position="28"/>
        <end position="63"/>
    </location>
</feature>